<proteinExistence type="predicted"/>
<dbReference type="OrthoDB" id="3254930at2759"/>
<dbReference type="AlphaFoldDB" id="A0A284RDD4"/>
<evidence type="ECO:0000313" key="2">
    <source>
        <dbReference type="EMBL" id="SJL06776.1"/>
    </source>
</evidence>
<protein>
    <submittedName>
        <fullName evidence="2">Uncharacterized protein</fullName>
    </submittedName>
</protein>
<dbReference type="EMBL" id="FUEG01000007">
    <property type="protein sequence ID" value="SJL06776.1"/>
    <property type="molecule type" value="Genomic_DNA"/>
</dbReference>
<organism evidence="2 3">
    <name type="scientific">Armillaria ostoyae</name>
    <name type="common">Armillaria root rot fungus</name>
    <dbReference type="NCBI Taxonomy" id="47428"/>
    <lineage>
        <taxon>Eukaryota</taxon>
        <taxon>Fungi</taxon>
        <taxon>Dikarya</taxon>
        <taxon>Basidiomycota</taxon>
        <taxon>Agaricomycotina</taxon>
        <taxon>Agaricomycetes</taxon>
        <taxon>Agaricomycetidae</taxon>
        <taxon>Agaricales</taxon>
        <taxon>Marasmiineae</taxon>
        <taxon>Physalacriaceae</taxon>
        <taxon>Armillaria</taxon>
    </lineage>
</organism>
<gene>
    <name evidence="2" type="ORF">ARMOST_10118</name>
</gene>
<dbReference type="STRING" id="47428.A0A284RDD4"/>
<reference evidence="3" key="1">
    <citation type="journal article" date="2017" name="Nat. Ecol. Evol.">
        <title>Genome expansion and lineage-specific genetic innovations in the forest pathogenic fungi Armillaria.</title>
        <authorList>
            <person name="Sipos G."/>
            <person name="Prasanna A.N."/>
            <person name="Walter M.C."/>
            <person name="O'Connor E."/>
            <person name="Balint B."/>
            <person name="Krizsan K."/>
            <person name="Kiss B."/>
            <person name="Hess J."/>
            <person name="Varga T."/>
            <person name="Slot J."/>
            <person name="Riley R."/>
            <person name="Boka B."/>
            <person name="Rigling D."/>
            <person name="Barry K."/>
            <person name="Lee J."/>
            <person name="Mihaltcheva S."/>
            <person name="LaButti K."/>
            <person name="Lipzen A."/>
            <person name="Waldron R."/>
            <person name="Moloney N.M."/>
            <person name="Sperisen C."/>
            <person name="Kredics L."/>
            <person name="Vagvoelgyi C."/>
            <person name="Patrignani A."/>
            <person name="Fitzpatrick D."/>
            <person name="Nagy I."/>
            <person name="Doyle S."/>
            <person name="Anderson J.B."/>
            <person name="Grigoriev I.V."/>
            <person name="Gueldener U."/>
            <person name="Muensterkoetter M."/>
            <person name="Nagy L.G."/>
        </authorList>
    </citation>
    <scope>NUCLEOTIDE SEQUENCE [LARGE SCALE GENOMIC DNA]</scope>
    <source>
        <strain evidence="3">C18/9</strain>
    </source>
</reference>
<feature type="compositionally biased region" description="Polar residues" evidence="1">
    <location>
        <begin position="139"/>
        <end position="151"/>
    </location>
</feature>
<evidence type="ECO:0000313" key="3">
    <source>
        <dbReference type="Proteomes" id="UP000219338"/>
    </source>
</evidence>
<name>A0A284RDD4_ARMOS</name>
<dbReference type="Proteomes" id="UP000219338">
    <property type="component" value="Unassembled WGS sequence"/>
</dbReference>
<sequence>MASEDAPSWYITFASSDQTHPISLYWADTKETFSPDLRIRDDQLELIADNPVAEACFFNFMTNLFIKHMLDFGSDLPDLALPWLQEDDHEEFLQSSDQDQLNNQFMNFDMADMDFADPNSHGLGQNWCSVSSSSESSSHNPTSNPVILQQPGNQWKSDISKMRQLLLDNKFSNVHAPSSVNNDSYGISNLNQDTQDGIVKITDHKSEKDAGAMSAYVKYCSDVGARVIAESNLNYEQEQAFHIVTNHSLTSSDKPLKMYISGMGGIGKTRVLLALIKYFELLNESH</sequence>
<keyword evidence="3" id="KW-1185">Reference proteome</keyword>
<feature type="compositionally biased region" description="Low complexity" evidence="1">
    <location>
        <begin position="129"/>
        <end position="138"/>
    </location>
</feature>
<feature type="region of interest" description="Disordered" evidence="1">
    <location>
        <begin position="126"/>
        <end position="151"/>
    </location>
</feature>
<evidence type="ECO:0000256" key="1">
    <source>
        <dbReference type="SAM" id="MobiDB-lite"/>
    </source>
</evidence>
<accession>A0A284RDD4</accession>